<dbReference type="InterPro" id="IPR011527">
    <property type="entry name" value="ABC1_TM_dom"/>
</dbReference>
<dbReference type="Gene3D" id="3.40.50.300">
    <property type="entry name" value="P-loop containing nucleotide triphosphate hydrolases"/>
    <property type="match status" value="2"/>
</dbReference>
<evidence type="ECO:0000259" key="10">
    <source>
        <dbReference type="PROSITE" id="PS50893"/>
    </source>
</evidence>
<sequence length="1399" mass="150631">MASLLPAEMPATGATVSAPAAPAQSDSDNRVPAPESRPTHTHEGHDTASTALESSHPQLSSTSSDTSDTANETLAREKQSMDEKHSTKRSKKSLEKSKQTETKVDIDSLESLPPNQRTVISAQLNGTSMRTKDGRPGYFDVLATATRGEWALMFLGIVAAVVAGSLQPLQTLIFGNLTQVFVNYSLALASGENTEAAKSQLFSIVSRDAGILVGIGAAAGITTFIYSATFVYTGEAITQRIREAYLRSVLRQNVAYFDSVGAGEVTTRIASDTHSIYEGISEKLPVTVQFLSTFVAAFIIAYIRSWKLALALTAIVPVIMISGGIMVSLQSKYKAEISDRVGEGGTLAEEALSTARTAIAFNAQTRLVDMYDKISQRAAGLGVKSAKIFAFGLGVIYWSIYAAYGLAFYFGMLLVRTGDTSAGIVITVTFALLLGTFSLVSISPNMQAFSAADGAAAKLFETIYRLPSIDSGSSKGRKLDKVIGEISFHNIDFWYPARPKQQILHNFNLIAQPGQKTALVGASGSGKSTIVGLLERFYDVAEPGAVMLDGVNIKDLNVTWLRSQIGLVSQEPTLFANTVAGNVEYGLINSEYEDLSAEKKRELVIEACKSANAHDFVMLLPEGYETRIGERGMLLSGGQAQRIAIARAIICNPAILIFDEATSALDGTSEAVVQAALDNVSQSRTTITIAHRLSTIKDSHNIVVMSSGRILEQGRHAELLQRQNGAYARLVSAQRFMDDAEPSSDPENEEEQLLEEVNAVRPQLLSTPSRPSLRHKISLKPSRSNDPNEQDPKSALPLNINDSPSRYGIYTLFKRIGQLSDHDEWKTYCLGTLGAALAGLVYPAYSVIFGFVIGAFGDPTPGALAHAGQLYGLISLGLAIFAAISIWMQNYYLAAAAERLSAQIRRRTLEAELRQDVSFFDLEVNSTGVLVTAVSDRASKINGMAGVTLGVLVQSLVTLLAGVVVGIGFAPKIGAVALALVPFTIGAGVVRTKVVVERDAKIKVVHEESAQIACEAAASLRTVAALTREADCVRIYSEALRKPQEYTNRQSLNSNIVYGISQALSYFVIALIFWYGSHLLVDDGLSTRSFYVAFSAVVLGSVGIGNTLSYAPSAAGAIGAARQTLALLDSRASIASDDTTGEIIEAPVGGLEARDVKFRYATRPHIPVLKGIDIEVKPGQFIALCGSSGCGKSTLIQLAERFYDPIEGVIRFDGRPLPTLNTGAYRDQLALVAQQPTLYSGTVKWNIVMGATKPADQVTDEEVFDAARQSNIHDFIMTLPDGYETAVGSKGGQLSGGQKQRVCLARALIRKPKLLLLDEATSALDSESERVVQKALDEAVKSRSTIAIAHRLSSIQSADMIYVLREGKVLEKGTHTQLLQNRKLYFELVNQQELENRKH</sequence>
<keyword evidence="7 9" id="KW-0472">Membrane</keyword>
<proteinExistence type="inferred from homology"/>
<dbReference type="PROSITE" id="PS50893">
    <property type="entry name" value="ABC_TRANSPORTER_2"/>
    <property type="match status" value="2"/>
</dbReference>
<feature type="transmembrane region" description="Helical" evidence="9">
    <location>
        <begin position="388"/>
        <end position="410"/>
    </location>
</feature>
<name>G7E9C6_MIXOS</name>
<feature type="transmembrane region" description="Helical" evidence="9">
    <location>
        <begin position="828"/>
        <end position="853"/>
    </location>
</feature>
<dbReference type="InterPro" id="IPR039421">
    <property type="entry name" value="Type_1_exporter"/>
</dbReference>
<evidence type="ECO:0000256" key="5">
    <source>
        <dbReference type="ARBA" id="ARBA00022840"/>
    </source>
</evidence>
<evidence type="ECO:0000313" key="12">
    <source>
        <dbReference type="EMBL" id="GAA99245.1"/>
    </source>
</evidence>
<dbReference type="Pfam" id="PF00664">
    <property type="entry name" value="ABC_membrane"/>
    <property type="match status" value="2"/>
</dbReference>
<dbReference type="SMART" id="SM00382">
    <property type="entry name" value="AAA"/>
    <property type="match status" value="2"/>
</dbReference>
<dbReference type="GO" id="GO:0015421">
    <property type="term" value="F:ABC-type oligopeptide transporter activity"/>
    <property type="evidence" value="ECO:0007669"/>
    <property type="project" value="TreeGrafter"/>
</dbReference>
<feature type="compositionally biased region" description="Polar residues" evidence="8">
    <location>
        <begin position="47"/>
        <end position="59"/>
    </location>
</feature>
<comment type="caution">
    <text evidence="12">The sequence shown here is derived from an EMBL/GenBank/DDBJ whole genome shotgun (WGS) entry which is preliminary data.</text>
</comment>
<dbReference type="SUPFAM" id="SSF90123">
    <property type="entry name" value="ABC transporter transmembrane region"/>
    <property type="match status" value="2"/>
</dbReference>
<evidence type="ECO:0000256" key="3">
    <source>
        <dbReference type="ARBA" id="ARBA00022692"/>
    </source>
</evidence>
<feature type="compositionally biased region" description="Low complexity" evidence="8">
    <location>
        <begin position="60"/>
        <end position="69"/>
    </location>
</feature>
<keyword evidence="5" id="KW-0067">ATP-binding</keyword>
<evidence type="ECO:0000256" key="8">
    <source>
        <dbReference type="SAM" id="MobiDB-lite"/>
    </source>
</evidence>
<dbReference type="InParanoid" id="G7E9C6"/>
<dbReference type="FunCoup" id="G7E9C6">
    <property type="interactions" value="11"/>
</dbReference>
<dbReference type="PROSITE" id="PS00211">
    <property type="entry name" value="ABC_TRANSPORTER_1"/>
    <property type="match status" value="2"/>
</dbReference>
<dbReference type="Proteomes" id="UP000009131">
    <property type="component" value="Unassembled WGS sequence"/>
</dbReference>
<evidence type="ECO:0000256" key="6">
    <source>
        <dbReference type="ARBA" id="ARBA00022989"/>
    </source>
</evidence>
<dbReference type="HOGENOM" id="CLU_000604_17_2_1"/>
<keyword evidence="3 9" id="KW-0812">Transmembrane</keyword>
<dbReference type="OMA" id="GYFRLAM"/>
<feature type="transmembrane region" description="Helical" evidence="9">
    <location>
        <begin position="1089"/>
        <end position="1108"/>
    </location>
</feature>
<evidence type="ECO:0000256" key="2">
    <source>
        <dbReference type="ARBA" id="ARBA00007577"/>
    </source>
</evidence>
<feature type="transmembrane region" description="Helical" evidence="9">
    <location>
        <begin position="150"/>
        <end position="169"/>
    </location>
</feature>
<dbReference type="Gene3D" id="1.20.1560.10">
    <property type="entry name" value="ABC transporter type 1, transmembrane domain"/>
    <property type="match status" value="3"/>
</dbReference>
<dbReference type="InterPro" id="IPR003593">
    <property type="entry name" value="AAA+_ATPase"/>
</dbReference>
<evidence type="ECO:0000313" key="13">
    <source>
        <dbReference type="Proteomes" id="UP000009131"/>
    </source>
</evidence>
<dbReference type="CDD" id="cd18577">
    <property type="entry name" value="ABC_6TM_Pgp_ABCB1_D1_like"/>
    <property type="match status" value="1"/>
</dbReference>
<dbReference type="CDD" id="cd18578">
    <property type="entry name" value="ABC_6TM_Pgp_ABCB1_D2_like"/>
    <property type="match status" value="1"/>
</dbReference>
<feature type="transmembrane region" description="Helical" evidence="9">
    <location>
        <begin position="209"/>
        <end position="232"/>
    </location>
</feature>
<dbReference type="EMBL" id="BABT02000220">
    <property type="protein sequence ID" value="GAA99245.1"/>
    <property type="molecule type" value="Genomic_DNA"/>
</dbReference>
<feature type="region of interest" description="Disordered" evidence="8">
    <location>
        <begin position="1"/>
        <end position="115"/>
    </location>
</feature>
<dbReference type="CDD" id="cd03249">
    <property type="entry name" value="ABC_MTABC3_MDL1_MDL2"/>
    <property type="match status" value="2"/>
</dbReference>
<feature type="transmembrane region" description="Helical" evidence="9">
    <location>
        <begin position="309"/>
        <end position="329"/>
    </location>
</feature>
<feature type="compositionally biased region" description="Basic and acidic residues" evidence="8">
    <location>
        <begin position="92"/>
        <end position="106"/>
    </location>
</feature>
<dbReference type="Pfam" id="PF00005">
    <property type="entry name" value="ABC_tran"/>
    <property type="match status" value="2"/>
</dbReference>
<keyword evidence="4" id="KW-0547">Nucleotide-binding</keyword>
<feature type="transmembrane region" description="Helical" evidence="9">
    <location>
        <begin position="873"/>
        <end position="897"/>
    </location>
</feature>
<protein>
    <submittedName>
        <fullName evidence="12">Uncharacterized protein</fullName>
    </submittedName>
</protein>
<dbReference type="GO" id="GO:0005524">
    <property type="term" value="F:ATP binding"/>
    <property type="evidence" value="ECO:0007669"/>
    <property type="project" value="UniProtKB-KW"/>
</dbReference>
<feature type="region of interest" description="Disordered" evidence="8">
    <location>
        <begin position="764"/>
        <end position="800"/>
    </location>
</feature>
<dbReference type="PANTHER" id="PTHR43394">
    <property type="entry name" value="ATP-DEPENDENT PERMEASE MDL1, MITOCHONDRIAL"/>
    <property type="match status" value="1"/>
</dbReference>
<feature type="domain" description="ABC transmembrane type-1" evidence="11">
    <location>
        <begin position="830"/>
        <end position="1116"/>
    </location>
</feature>
<comment type="subcellular location">
    <subcellularLocation>
        <location evidence="1">Membrane</location>
        <topology evidence="1">Multi-pass membrane protein</topology>
    </subcellularLocation>
</comment>
<evidence type="ECO:0000259" key="11">
    <source>
        <dbReference type="PROSITE" id="PS50929"/>
    </source>
</evidence>
<dbReference type="PANTHER" id="PTHR43394:SF1">
    <property type="entry name" value="ATP-BINDING CASSETTE SUB-FAMILY B MEMBER 10, MITOCHONDRIAL"/>
    <property type="match status" value="1"/>
</dbReference>
<reference evidence="12 13" key="1">
    <citation type="journal article" date="2011" name="J. Gen. Appl. Microbiol.">
        <title>Draft genome sequencing of the enigmatic basidiomycete Mixia osmundae.</title>
        <authorList>
            <person name="Nishida H."/>
            <person name="Nagatsuka Y."/>
            <person name="Sugiyama J."/>
        </authorList>
    </citation>
    <scope>NUCLEOTIDE SEQUENCE [LARGE SCALE GENOMIC DNA]</scope>
    <source>
        <strain evidence="13">CBS 9802 / IAM 14324 / JCM 22182 / KY 12970</strain>
    </source>
</reference>
<feature type="transmembrane region" description="Helical" evidence="9">
    <location>
        <begin position="973"/>
        <end position="990"/>
    </location>
</feature>
<reference evidence="12 13" key="2">
    <citation type="journal article" date="2012" name="Open Biol.">
        <title>Characteristics of nucleosomes and linker DNA regions on the genome of the basidiomycete Mixia osmundae revealed by mono- and dinucleosome mapping.</title>
        <authorList>
            <person name="Nishida H."/>
            <person name="Kondo S."/>
            <person name="Matsumoto T."/>
            <person name="Suzuki Y."/>
            <person name="Yoshikawa H."/>
            <person name="Taylor T.D."/>
            <person name="Sugiyama J."/>
        </authorList>
    </citation>
    <scope>NUCLEOTIDE SEQUENCE [LARGE SCALE GENOMIC DNA]</scope>
    <source>
        <strain evidence="13">CBS 9802 / IAM 14324 / JCM 22182 / KY 12970</strain>
    </source>
</reference>
<dbReference type="FunFam" id="3.40.50.300:FF:000251">
    <property type="entry name" value="ABC transporter B family member 19"/>
    <property type="match status" value="1"/>
</dbReference>
<gene>
    <name evidence="12" type="primary">Mo05939</name>
    <name evidence="12" type="ORF">E5Q_05939</name>
</gene>
<comment type="similarity">
    <text evidence="2">Belongs to the ABC transporter superfamily. ABCB family. Multidrug resistance exporter (TC 3.A.1.201) subfamily.</text>
</comment>
<dbReference type="GO" id="GO:0005743">
    <property type="term" value="C:mitochondrial inner membrane"/>
    <property type="evidence" value="ECO:0007669"/>
    <property type="project" value="TreeGrafter"/>
</dbReference>
<dbReference type="InterPro" id="IPR003439">
    <property type="entry name" value="ABC_transporter-like_ATP-bd"/>
</dbReference>
<evidence type="ECO:0000256" key="1">
    <source>
        <dbReference type="ARBA" id="ARBA00004141"/>
    </source>
</evidence>
<dbReference type="InterPro" id="IPR027417">
    <property type="entry name" value="P-loop_NTPase"/>
</dbReference>
<organism evidence="12 13">
    <name type="scientific">Mixia osmundae (strain CBS 9802 / IAM 14324 / JCM 22182 / KY 12970)</name>
    <dbReference type="NCBI Taxonomy" id="764103"/>
    <lineage>
        <taxon>Eukaryota</taxon>
        <taxon>Fungi</taxon>
        <taxon>Dikarya</taxon>
        <taxon>Basidiomycota</taxon>
        <taxon>Pucciniomycotina</taxon>
        <taxon>Mixiomycetes</taxon>
        <taxon>Mixiales</taxon>
        <taxon>Mixiaceae</taxon>
        <taxon>Mixia</taxon>
    </lineage>
</organism>
<dbReference type="SUPFAM" id="SSF52540">
    <property type="entry name" value="P-loop containing nucleoside triphosphate hydrolases"/>
    <property type="match status" value="2"/>
</dbReference>
<feature type="compositionally biased region" description="Basic and acidic residues" evidence="8">
    <location>
        <begin position="74"/>
        <end position="85"/>
    </location>
</feature>
<feature type="domain" description="ABC transporter" evidence="10">
    <location>
        <begin position="1151"/>
        <end position="1391"/>
    </location>
</feature>
<dbReference type="GO" id="GO:0016887">
    <property type="term" value="F:ATP hydrolysis activity"/>
    <property type="evidence" value="ECO:0007669"/>
    <property type="project" value="InterPro"/>
</dbReference>
<feature type="transmembrane region" description="Helical" evidence="9">
    <location>
        <begin position="422"/>
        <end position="442"/>
    </location>
</feature>
<feature type="domain" description="ABC transmembrane type-1" evidence="11">
    <location>
        <begin position="154"/>
        <end position="451"/>
    </location>
</feature>
<dbReference type="RefSeq" id="XP_014568493.1">
    <property type="nucleotide sequence ID" value="XM_014713007.1"/>
</dbReference>
<dbReference type="FunFam" id="3.40.50.300:FF:000913">
    <property type="entry name" value="ABC multidrug transporter SitT"/>
    <property type="match status" value="1"/>
</dbReference>
<evidence type="ECO:0000256" key="9">
    <source>
        <dbReference type="SAM" id="Phobius"/>
    </source>
</evidence>
<dbReference type="GO" id="GO:0090374">
    <property type="term" value="P:oligopeptide export from mitochondrion"/>
    <property type="evidence" value="ECO:0007669"/>
    <property type="project" value="TreeGrafter"/>
</dbReference>
<evidence type="ECO:0000256" key="7">
    <source>
        <dbReference type="ARBA" id="ARBA00023136"/>
    </source>
</evidence>
<keyword evidence="13" id="KW-1185">Reference proteome</keyword>
<feature type="domain" description="ABC transporter" evidence="10">
    <location>
        <begin position="486"/>
        <end position="732"/>
    </location>
</feature>
<dbReference type="STRING" id="764103.G7E9C6"/>
<keyword evidence="6 9" id="KW-1133">Transmembrane helix</keyword>
<feature type="transmembrane region" description="Helical" evidence="9">
    <location>
        <begin position="284"/>
        <end position="303"/>
    </location>
</feature>
<dbReference type="eggNOG" id="KOG0055">
    <property type="taxonomic scope" value="Eukaryota"/>
</dbReference>
<dbReference type="InterPro" id="IPR036640">
    <property type="entry name" value="ABC1_TM_sf"/>
</dbReference>
<feature type="transmembrane region" description="Helical" evidence="9">
    <location>
        <begin position="1056"/>
        <end position="1077"/>
    </location>
</feature>
<feature type="compositionally biased region" description="Basic and acidic residues" evidence="8">
    <location>
        <begin position="37"/>
        <end position="46"/>
    </location>
</feature>
<evidence type="ECO:0000256" key="4">
    <source>
        <dbReference type="ARBA" id="ARBA00022741"/>
    </source>
</evidence>
<dbReference type="InterPro" id="IPR017871">
    <property type="entry name" value="ABC_transporter-like_CS"/>
</dbReference>
<accession>G7E9C6</accession>
<feature type="transmembrane region" description="Helical" evidence="9">
    <location>
        <begin position="947"/>
        <end position="967"/>
    </location>
</feature>
<dbReference type="PROSITE" id="PS50929">
    <property type="entry name" value="ABC_TM1F"/>
    <property type="match status" value="2"/>
</dbReference>
<dbReference type="OrthoDB" id="6500128at2759"/>